<evidence type="ECO:0000313" key="3">
    <source>
        <dbReference type="EMBL" id="KAG2862099.1"/>
    </source>
</evidence>
<evidence type="ECO:0000313" key="4">
    <source>
        <dbReference type="EMBL" id="KAG2905086.1"/>
    </source>
</evidence>
<dbReference type="Proteomes" id="UP000774804">
    <property type="component" value="Unassembled WGS sequence"/>
</dbReference>
<evidence type="ECO:0000256" key="1">
    <source>
        <dbReference type="SAM" id="MobiDB-lite"/>
    </source>
</evidence>
<dbReference type="EMBL" id="RCMK01000123">
    <property type="protein sequence ID" value="KAG2947860.1"/>
    <property type="molecule type" value="Genomic_DNA"/>
</dbReference>
<name>A0A329SK28_9STRA</name>
<protein>
    <recommendedName>
        <fullName evidence="2">Ribonuclease H1 N-terminal domain-containing protein</fullName>
    </recommendedName>
</protein>
<feature type="compositionally biased region" description="Low complexity" evidence="1">
    <location>
        <begin position="7"/>
        <end position="17"/>
    </location>
</feature>
<dbReference type="OrthoDB" id="128665at2759"/>
<reference evidence="3" key="2">
    <citation type="submission" date="2018-10" db="EMBL/GenBank/DDBJ databases">
        <title>Effector identification in a new, highly contiguous assembly of the strawberry crown rot pathogen Phytophthora cactorum.</title>
        <authorList>
            <person name="Armitage A.D."/>
            <person name="Nellist C.F."/>
            <person name="Bates H."/>
            <person name="Vickerstaff R.J."/>
            <person name="Harrison R.J."/>
        </authorList>
    </citation>
    <scope>NUCLEOTIDE SEQUENCE</scope>
    <source>
        <strain evidence="3">15-7</strain>
        <strain evidence="4">4032</strain>
        <strain evidence="5">4040</strain>
        <strain evidence="6">P415</strain>
        <strain evidence="7">P421</strain>
    </source>
</reference>
<dbReference type="VEuPathDB" id="FungiDB:PC110_g6700"/>
<proteinExistence type="predicted"/>
<dbReference type="EMBL" id="RCMV01000099">
    <property type="protein sequence ID" value="KAG3224886.1"/>
    <property type="molecule type" value="Genomic_DNA"/>
</dbReference>
<keyword evidence="9" id="KW-1185">Reference proteome</keyword>
<organism evidence="8 9">
    <name type="scientific">Phytophthora cactorum</name>
    <dbReference type="NCBI Taxonomy" id="29920"/>
    <lineage>
        <taxon>Eukaryota</taxon>
        <taxon>Sar</taxon>
        <taxon>Stramenopiles</taxon>
        <taxon>Oomycota</taxon>
        <taxon>Peronosporomycetes</taxon>
        <taxon>Peronosporales</taxon>
        <taxon>Peronosporaceae</taxon>
        <taxon>Phytophthora</taxon>
    </lineage>
</organism>
<dbReference type="Proteomes" id="UP000736787">
    <property type="component" value="Unassembled WGS sequence"/>
</dbReference>
<feature type="region of interest" description="Disordered" evidence="1">
    <location>
        <begin position="1"/>
        <end position="50"/>
    </location>
</feature>
<dbReference type="AlphaFoldDB" id="A0A329SK28"/>
<dbReference type="Pfam" id="PF01693">
    <property type="entry name" value="Cauli_VI"/>
    <property type="match status" value="1"/>
</dbReference>
<dbReference type="InterPro" id="IPR009027">
    <property type="entry name" value="Ribosomal_bL9/RNase_H1_N"/>
</dbReference>
<reference evidence="8 9" key="1">
    <citation type="submission" date="2018-01" db="EMBL/GenBank/DDBJ databases">
        <title>Draft genome of the strawberry crown rot pathogen Phytophthora cactorum.</title>
        <authorList>
            <person name="Armitage A.D."/>
            <person name="Lysoe E."/>
            <person name="Nellist C.F."/>
            <person name="Harrison R.J."/>
            <person name="Brurberg M.B."/>
        </authorList>
    </citation>
    <scope>NUCLEOTIDE SEQUENCE [LARGE SCALE GENOMIC DNA]</scope>
    <source>
        <strain evidence="8 9">10300</strain>
    </source>
</reference>
<gene>
    <name evidence="8" type="ORF">PC110_g6700</name>
    <name evidence="3" type="ORF">PC113_g6624</name>
    <name evidence="4" type="ORF">PC115_g14756</name>
    <name evidence="5" type="ORF">PC117_g6457</name>
    <name evidence="6" type="ORF">PC118_g5877</name>
    <name evidence="7" type="ORF">PC129_g4497</name>
</gene>
<dbReference type="InterPro" id="IPR037056">
    <property type="entry name" value="RNase_H1_N_sf"/>
</dbReference>
<dbReference type="EMBL" id="RCML01000124">
    <property type="protein sequence ID" value="KAG2989974.1"/>
    <property type="molecule type" value="Genomic_DNA"/>
</dbReference>
<dbReference type="Proteomes" id="UP000251314">
    <property type="component" value="Unassembled WGS sequence"/>
</dbReference>
<evidence type="ECO:0000313" key="9">
    <source>
        <dbReference type="Proteomes" id="UP000251314"/>
    </source>
</evidence>
<evidence type="ECO:0000259" key="2">
    <source>
        <dbReference type="Pfam" id="PF01693"/>
    </source>
</evidence>
<dbReference type="Proteomes" id="UP000760860">
    <property type="component" value="Unassembled WGS sequence"/>
</dbReference>
<accession>A0A329SK28</accession>
<dbReference type="SUPFAM" id="SSF55658">
    <property type="entry name" value="L9 N-domain-like"/>
    <property type="match status" value="1"/>
</dbReference>
<comment type="caution">
    <text evidence="8">The sequence shown here is derived from an EMBL/GenBank/DDBJ whole genome shotgun (WGS) entry which is preliminary data.</text>
</comment>
<evidence type="ECO:0000313" key="8">
    <source>
        <dbReference type="EMBL" id="RAW37055.1"/>
    </source>
</evidence>
<dbReference type="InterPro" id="IPR011320">
    <property type="entry name" value="RNase_H1_N"/>
</dbReference>
<evidence type="ECO:0000313" key="7">
    <source>
        <dbReference type="EMBL" id="KAG3224886.1"/>
    </source>
</evidence>
<feature type="compositionally biased region" description="Acidic residues" evidence="1">
    <location>
        <begin position="32"/>
        <end position="50"/>
    </location>
</feature>
<sequence length="171" mass="19664">MGWDYDSSSSSSCSESSTDMAYGDSSVHSDNEEMEEAGEEMEEAGEEEEEQKDLDWYYAVVIGRCRGIFTRVNDALQHTRGYSNSTFRKFPTFEEAREFLNQYGLQVDHEYQHFDCSRLWFAYAMNVETSQTLSTPVLLWPSVGVVHSVMGNRIVTRPMLAFSRITELGMW</sequence>
<dbReference type="Gene3D" id="3.40.970.10">
    <property type="entry name" value="Ribonuclease H1, N-terminal domain"/>
    <property type="match status" value="1"/>
</dbReference>
<dbReference type="Proteomes" id="UP000697107">
    <property type="component" value="Unassembled WGS sequence"/>
</dbReference>
<feature type="domain" description="Ribonuclease H1 N-terminal" evidence="2">
    <location>
        <begin position="57"/>
        <end position="99"/>
    </location>
</feature>
<dbReference type="EMBL" id="RCMI01000575">
    <property type="protein sequence ID" value="KAG2905086.1"/>
    <property type="molecule type" value="Genomic_DNA"/>
</dbReference>
<dbReference type="EMBL" id="MJFZ01000122">
    <property type="protein sequence ID" value="RAW37055.1"/>
    <property type="molecule type" value="Genomic_DNA"/>
</dbReference>
<dbReference type="STRING" id="29920.A0A329SK28"/>
<dbReference type="Proteomes" id="UP000735874">
    <property type="component" value="Unassembled WGS sequence"/>
</dbReference>
<evidence type="ECO:0000313" key="6">
    <source>
        <dbReference type="EMBL" id="KAG2989974.1"/>
    </source>
</evidence>
<evidence type="ECO:0000313" key="5">
    <source>
        <dbReference type="EMBL" id="KAG2947860.1"/>
    </source>
</evidence>
<dbReference type="EMBL" id="RCMG01000137">
    <property type="protein sequence ID" value="KAG2862099.1"/>
    <property type="molecule type" value="Genomic_DNA"/>
</dbReference>